<dbReference type="InterPro" id="IPR001841">
    <property type="entry name" value="Znf_RING"/>
</dbReference>
<dbReference type="Gene3D" id="3.30.40.10">
    <property type="entry name" value="Zinc/RING finger domain, C3HC4 (zinc finger)"/>
    <property type="match status" value="2"/>
</dbReference>
<proteinExistence type="inferred from homology"/>
<dbReference type="InterPro" id="IPR031790">
    <property type="entry name" value="Znf-NOSIP"/>
</dbReference>
<evidence type="ECO:0000256" key="2">
    <source>
        <dbReference type="ARBA" id="ARBA00008126"/>
    </source>
</evidence>
<dbReference type="Pfam" id="PF14634">
    <property type="entry name" value="zf-RING_5"/>
    <property type="match status" value="1"/>
</dbReference>
<dbReference type="InterPro" id="IPR013083">
    <property type="entry name" value="Znf_RING/FYVE/PHD"/>
</dbReference>
<feature type="domain" description="RING-type" evidence="6">
    <location>
        <begin position="207"/>
        <end position="248"/>
    </location>
</feature>
<reference evidence="7 9" key="1">
    <citation type="submission" date="2015-02" db="EMBL/GenBank/DDBJ databases">
        <authorList>
            <person name="Chooi Y.-H."/>
        </authorList>
    </citation>
    <scope>NUCLEOTIDE SEQUENCE [LARGE SCALE GENOMIC DNA]</scope>
    <source>
        <strain evidence="7">E3</strain>
    </source>
</reference>
<sequence length="281" mass="31536">MPRHSKNATARQFFSYGERKALKYGTVTARLDGDSQKRAYSCSLCLETAQDPCACGEGHVFCKECIYENLLHQKQAIKAAQEKYERDLREQTAREAQARTEEEIARIERFEKTDSSLVVLECAGDDNEANQSSGTKPALRAFWLPAAAMSCEPEREQRTSLERPDTVTRCPEDQKPLKRSHLCPVRFTDRCDADTGQTGDDSCRYMCPSCRRNLTPTIRTVWARPCGHVVCKTCFETLVKPERKCVSCGERVKRSVEWGATGFAGSGARLQARTSTPAFQG</sequence>
<keyword evidence="4" id="KW-0479">Metal-binding</keyword>
<dbReference type="OMA" id="PCVTKFM"/>
<comment type="subcellular location">
    <subcellularLocation>
        <location evidence="1">Nucleus</location>
    </subcellularLocation>
</comment>
<keyword evidence="3" id="KW-0539">Nucleus</keyword>
<evidence type="ECO:0000256" key="1">
    <source>
        <dbReference type="ARBA" id="ARBA00004123"/>
    </source>
</evidence>
<name>A0A0G4IPB6_PLABS</name>
<keyword evidence="4" id="KW-0863">Zinc-finger</keyword>
<evidence type="ECO:0000313" key="10">
    <source>
        <dbReference type="Proteomes" id="UP000290189"/>
    </source>
</evidence>
<dbReference type="GO" id="GO:0061630">
    <property type="term" value="F:ubiquitin protein ligase activity"/>
    <property type="evidence" value="ECO:0007669"/>
    <property type="project" value="InterPro"/>
</dbReference>
<dbReference type="SMART" id="SM00184">
    <property type="entry name" value="RING"/>
    <property type="match status" value="2"/>
</dbReference>
<accession>A0A0G4IPB6</accession>
<dbReference type="InterPro" id="IPR011011">
    <property type="entry name" value="Znf_FYVE_PHD"/>
</dbReference>
<geneLocation type="mitochondrion" evidence="8"/>
<evidence type="ECO:0000256" key="5">
    <source>
        <dbReference type="SAM" id="Coils"/>
    </source>
</evidence>
<keyword evidence="4" id="KW-0862">Zinc</keyword>
<dbReference type="SUPFAM" id="SSF57903">
    <property type="entry name" value="FYVE/PHD zinc finger"/>
    <property type="match status" value="1"/>
</dbReference>
<dbReference type="PANTHER" id="PTHR13063">
    <property type="entry name" value="ENOS INTERACTING PROTEIN"/>
    <property type="match status" value="1"/>
</dbReference>
<evidence type="ECO:0000256" key="4">
    <source>
        <dbReference type="PROSITE-ProRule" id="PRU00175"/>
    </source>
</evidence>
<dbReference type="InterPro" id="IPR016818">
    <property type="entry name" value="NOSIP"/>
</dbReference>
<evidence type="ECO:0000256" key="3">
    <source>
        <dbReference type="ARBA" id="ARBA00023242"/>
    </source>
</evidence>
<evidence type="ECO:0000259" key="6">
    <source>
        <dbReference type="PROSITE" id="PS50089"/>
    </source>
</evidence>
<protein>
    <recommendedName>
        <fullName evidence="6">RING-type domain-containing protein</fullName>
    </recommendedName>
</protein>
<feature type="coiled-coil region" evidence="5">
    <location>
        <begin position="67"/>
        <end position="113"/>
    </location>
</feature>
<dbReference type="EMBL" id="CDSF01000078">
    <property type="protein sequence ID" value="CEO97009.1"/>
    <property type="molecule type" value="Genomic_DNA"/>
</dbReference>
<evidence type="ECO:0000313" key="9">
    <source>
        <dbReference type="Proteomes" id="UP000039324"/>
    </source>
</evidence>
<dbReference type="GO" id="GO:0008270">
    <property type="term" value="F:zinc ion binding"/>
    <property type="evidence" value="ECO:0007669"/>
    <property type="project" value="UniProtKB-KW"/>
</dbReference>
<dbReference type="AlphaFoldDB" id="A0A0G4IPB6"/>
<dbReference type="STRING" id="37360.A0A0G4IPB6"/>
<dbReference type="PROSITE" id="PS50089">
    <property type="entry name" value="ZF_RING_2"/>
    <property type="match status" value="1"/>
</dbReference>
<dbReference type="OrthoDB" id="116827at2759"/>
<gene>
    <name evidence="7" type="ORF">PBRA_005613</name>
    <name evidence="8" type="ORF">PLBR_LOCUS8204</name>
</gene>
<evidence type="ECO:0000313" key="8">
    <source>
        <dbReference type="EMBL" id="SPR00989.1"/>
    </source>
</evidence>
<dbReference type="GO" id="GO:0005634">
    <property type="term" value="C:nucleus"/>
    <property type="evidence" value="ECO:0007669"/>
    <property type="project" value="UniProtKB-SubCell"/>
</dbReference>
<keyword evidence="9" id="KW-1185">Reference proteome</keyword>
<comment type="similarity">
    <text evidence="2">Belongs to the NOSIP family.</text>
</comment>
<dbReference type="Proteomes" id="UP000290189">
    <property type="component" value="Unassembled WGS sequence"/>
</dbReference>
<keyword evidence="5" id="KW-0175">Coiled coil</keyword>
<dbReference type="SUPFAM" id="SSF57850">
    <property type="entry name" value="RING/U-box"/>
    <property type="match status" value="1"/>
</dbReference>
<dbReference type="Proteomes" id="UP000039324">
    <property type="component" value="Unassembled WGS sequence"/>
</dbReference>
<dbReference type="PANTHER" id="PTHR13063:SF10">
    <property type="entry name" value="NITRIC OXIDE SYNTHASE-INTERACTING PROTEIN"/>
    <property type="match status" value="1"/>
</dbReference>
<dbReference type="EMBL" id="OVEO01000016">
    <property type="protein sequence ID" value="SPR00989.1"/>
    <property type="molecule type" value="Genomic_DNA"/>
</dbReference>
<keyword evidence="8" id="KW-0496">Mitochondrion</keyword>
<dbReference type="Pfam" id="PF15906">
    <property type="entry name" value="zf-NOSIP"/>
    <property type="match status" value="1"/>
</dbReference>
<evidence type="ECO:0000313" key="7">
    <source>
        <dbReference type="EMBL" id="CEO97009.1"/>
    </source>
</evidence>
<organism evidence="7 9">
    <name type="scientific">Plasmodiophora brassicae</name>
    <name type="common">Clubroot disease agent</name>
    <dbReference type="NCBI Taxonomy" id="37360"/>
    <lineage>
        <taxon>Eukaryota</taxon>
        <taxon>Sar</taxon>
        <taxon>Rhizaria</taxon>
        <taxon>Endomyxa</taxon>
        <taxon>Phytomyxea</taxon>
        <taxon>Plasmodiophorida</taxon>
        <taxon>Plasmodiophoridae</taxon>
        <taxon>Plasmodiophora</taxon>
    </lineage>
</organism>
<reference evidence="8 10" key="2">
    <citation type="submission" date="2018-03" db="EMBL/GenBank/DDBJ databases">
        <authorList>
            <person name="Fogelqvist J."/>
        </authorList>
    </citation>
    <scope>NUCLEOTIDE SEQUENCE [LARGE SCALE GENOMIC DNA]</scope>
</reference>